<feature type="domain" description="Carbohydrate kinase FGGY C-terminal" evidence="6">
    <location>
        <begin position="253"/>
        <end position="438"/>
    </location>
</feature>
<evidence type="ECO:0000256" key="4">
    <source>
        <dbReference type="RuleBase" id="RU003733"/>
    </source>
</evidence>
<dbReference type="PROSITE" id="PS00445">
    <property type="entry name" value="FGGY_KINASES_2"/>
    <property type="match status" value="1"/>
</dbReference>
<dbReference type="InterPro" id="IPR000577">
    <property type="entry name" value="Carb_kinase_FGGY"/>
</dbReference>
<dbReference type="InterPro" id="IPR018485">
    <property type="entry name" value="FGGY_C"/>
</dbReference>
<dbReference type="InterPro" id="IPR018484">
    <property type="entry name" value="FGGY_N"/>
</dbReference>
<evidence type="ECO:0000259" key="5">
    <source>
        <dbReference type="Pfam" id="PF00370"/>
    </source>
</evidence>
<comment type="similarity">
    <text evidence="1 4">Belongs to the FGGY kinase family.</text>
</comment>
<accession>A0A069Q381</accession>
<dbReference type="Pfam" id="PF00370">
    <property type="entry name" value="FGGY_N"/>
    <property type="match status" value="1"/>
</dbReference>
<dbReference type="PIRSF" id="PIRSF000538">
    <property type="entry name" value="GlpK"/>
    <property type="match status" value="1"/>
</dbReference>
<keyword evidence="3 4" id="KW-0418">Kinase</keyword>
<evidence type="ECO:0000259" key="6">
    <source>
        <dbReference type="Pfam" id="PF02782"/>
    </source>
</evidence>
<dbReference type="STRING" id="60547.GCA_000751215_04358"/>
<reference evidence="7 8" key="1">
    <citation type="submission" date="2014-03" db="EMBL/GenBank/DDBJ databases">
        <title>Draft Genome Sequences of Four Burkholderia Strains.</title>
        <authorList>
            <person name="Liu X.Y."/>
            <person name="Li C.X."/>
            <person name="Xu J.H."/>
        </authorList>
    </citation>
    <scope>NUCLEOTIDE SEQUENCE [LARGE SCALE GENOMIC DNA]</scope>
    <source>
        <strain evidence="7 8">DSM 50014</strain>
    </source>
</reference>
<comment type="caution">
    <text evidence="7">The sequence shown here is derived from an EMBL/GenBank/DDBJ whole genome shotgun (WGS) entry which is preliminary data.</text>
</comment>
<organism evidence="7 8">
    <name type="scientific">Caballeronia glathei</name>
    <dbReference type="NCBI Taxonomy" id="60547"/>
    <lineage>
        <taxon>Bacteria</taxon>
        <taxon>Pseudomonadati</taxon>
        <taxon>Pseudomonadota</taxon>
        <taxon>Betaproteobacteria</taxon>
        <taxon>Burkholderiales</taxon>
        <taxon>Burkholderiaceae</taxon>
        <taxon>Caballeronia</taxon>
    </lineage>
</organism>
<dbReference type="CDD" id="cd07783">
    <property type="entry name" value="ASKHA_NBD_FGGY_SePSK_AtXK1-like"/>
    <property type="match status" value="1"/>
</dbReference>
<proteinExistence type="inferred from homology"/>
<evidence type="ECO:0000256" key="3">
    <source>
        <dbReference type="ARBA" id="ARBA00022777"/>
    </source>
</evidence>
<evidence type="ECO:0000256" key="1">
    <source>
        <dbReference type="ARBA" id="ARBA00009156"/>
    </source>
</evidence>
<dbReference type="GO" id="GO:0016301">
    <property type="term" value="F:kinase activity"/>
    <property type="evidence" value="ECO:0007669"/>
    <property type="project" value="UniProtKB-KW"/>
</dbReference>
<dbReference type="EMBL" id="JFHC01000003">
    <property type="protein sequence ID" value="KDR44236.1"/>
    <property type="molecule type" value="Genomic_DNA"/>
</dbReference>
<dbReference type="Proteomes" id="UP000027466">
    <property type="component" value="Unassembled WGS sequence"/>
</dbReference>
<keyword evidence="8" id="KW-1185">Reference proteome</keyword>
<protein>
    <submittedName>
        <fullName evidence="7">Carbohydrate kinase</fullName>
    </submittedName>
</protein>
<dbReference type="InterPro" id="IPR043129">
    <property type="entry name" value="ATPase_NBD"/>
</dbReference>
<dbReference type="PANTHER" id="PTHR43095">
    <property type="entry name" value="SUGAR KINASE"/>
    <property type="match status" value="1"/>
</dbReference>
<dbReference type="GO" id="GO:0016773">
    <property type="term" value="F:phosphotransferase activity, alcohol group as acceptor"/>
    <property type="evidence" value="ECO:0007669"/>
    <property type="project" value="InterPro"/>
</dbReference>
<evidence type="ECO:0000313" key="8">
    <source>
        <dbReference type="Proteomes" id="UP000027466"/>
    </source>
</evidence>
<dbReference type="InterPro" id="IPR018483">
    <property type="entry name" value="Carb_kinase_FGGY_CS"/>
</dbReference>
<keyword evidence="2 4" id="KW-0808">Transferase</keyword>
<dbReference type="PANTHER" id="PTHR43095:SF5">
    <property type="entry name" value="XYLULOSE KINASE"/>
    <property type="match status" value="1"/>
</dbReference>
<name>A0A069Q381_9BURK</name>
<feature type="domain" description="Carbohydrate kinase FGGY N-terminal" evidence="5">
    <location>
        <begin position="4"/>
        <end position="244"/>
    </location>
</feature>
<sequence>MSVVLACDLGGTSLRAALVDREGDVLAQRAIASVPVSVDARGGSEVDADDWWRAFVAVAGELAADAPERFRQVRAVAICGITRTQVLLGNDGRLLRPAMTWQDARAEAMLGELAGRLPGAHPETKQVSAFHPVARLAWLHRHEAHTLGGLTTVLDPKDYLNFRLTGEKASDRISMARLIAASEPWPSAPDLLTAIGVPRAILPRIVDPWERIGSILGEAPEPLNRLAGVPVLCGSNDTWSAVVGLGALRPGHAYNISGTTEVFGVLSAEPAEADGLVTLDWGGVHQLGGPGQNGAGTLAWLLSLLGPAGANAPPVGEAIAALLAGERHEQPLLFLPYLQGERVPHWDPDLRGAFAGLGRGHTAADMAWAVLEGVAFHNRLVLGRAEKALGRPVQEIRFGGGGASNPVWCQIKADVCERPIVTAASSEAGILGAAALAWTGLGAFASLADAQQRLVRIARRYEPDADRAAFYRPLFDLFERTGRALAPVSHELVALGRALMKSRAE</sequence>
<dbReference type="SUPFAM" id="SSF53067">
    <property type="entry name" value="Actin-like ATPase domain"/>
    <property type="match status" value="2"/>
</dbReference>
<dbReference type="AlphaFoldDB" id="A0A069Q381"/>
<dbReference type="Pfam" id="PF02782">
    <property type="entry name" value="FGGY_C"/>
    <property type="match status" value="1"/>
</dbReference>
<dbReference type="InterPro" id="IPR050406">
    <property type="entry name" value="FGGY_Carb_Kinase"/>
</dbReference>
<dbReference type="RefSeq" id="WP_035935190.1">
    <property type="nucleotide sequence ID" value="NZ_CADFFX010000002.1"/>
</dbReference>
<gene>
    <name evidence="7" type="ORF">BG61_19420</name>
</gene>
<dbReference type="GO" id="GO:0005975">
    <property type="term" value="P:carbohydrate metabolic process"/>
    <property type="evidence" value="ECO:0007669"/>
    <property type="project" value="InterPro"/>
</dbReference>
<dbReference type="Gene3D" id="3.30.420.40">
    <property type="match status" value="2"/>
</dbReference>
<evidence type="ECO:0000313" key="7">
    <source>
        <dbReference type="EMBL" id="KDR44236.1"/>
    </source>
</evidence>
<evidence type="ECO:0000256" key="2">
    <source>
        <dbReference type="ARBA" id="ARBA00022679"/>
    </source>
</evidence>